<dbReference type="PANTHER" id="PTHR23528:SF1">
    <property type="entry name" value="MAJOR FACILITATOR SUPERFAMILY (MFS) PROFILE DOMAIN-CONTAINING PROTEIN"/>
    <property type="match status" value="1"/>
</dbReference>
<keyword evidence="4 5" id="KW-0472">Membrane</keyword>
<feature type="transmembrane region" description="Helical" evidence="5">
    <location>
        <begin position="245"/>
        <end position="268"/>
    </location>
</feature>
<dbReference type="InterPro" id="IPR036259">
    <property type="entry name" value="MFS_trans_sf"/>
</dbReference>
<feature type="transmembrane region" description="Helical" evidence="5">
    <location>
        <begin position="106"/>
        <end position="126"/>
    </location>
</feature>
<evidence type="ECO:0000256" key="1">
    <source>
        <dbReference type="ARBA" id="ARBA00004651"/>
    </source>
</evidence>
<dbReference type="Gene3D" id="1.20.1250.20">
    <property type="entry name" value="MFS general substrate transporter like domains"/>
    <property type="match status" value="2"/>
</dbReference>
<feature type="transmembrane region" description="Helical" evidence="5">
    <location>
        <begin position="340"/>
        <end position="357"/>
    </location>
</feature>
<feature type="transmembrane region" description="Helical" evidence="5">
    <location>
        <begin position="315"/>
        <end position="334"/>
    </location>
</feature>
<evidence type="ECO:0000256" key="5">
    <source>
        <dbReference type="SAM" id="Phobius"/>
    </source>
</evidence>
<comment type="caution">
    <text evidence="7">The sequence shown here is derived from an EMBL/GenBank/DDBJ whole genome shotgun (WGS) entry which is preliminary data.</text>
</comment>
<dbReference type="EMBL" id="PGFB01000005">
    <property type="protein sequence ID" value="PJJ55696.1"/>
    <property type="molecule type" value="Genomic_DNA"/>
</dbReference>
<feature type="domain" description="Major facilitator superfamily (MFS) profile" evidence="6">
    <location>
        <begin position="244"/>
        <end position="429"/>
    </location>
</feature>
<dbReference type="PANTHER" id="PTHR23528">
    <property type="match status" value="1"/>
</dbReference>
<dbReference type="Proteomes" id="UP000230161">
    <property type="component" value="Unassembled WGS sequence"/>
</dbReference>
<evidence type="ECO:0000313" key="8">
    <source>
        <dbReference type="Proteomes" id="UP000230161"/>
    </source>
</evidence>
<dbReference type="AlphaFoldDB" id="A0A2M9BCM1"/>
<keyword evidence="3 5" id="KW-1133">Transmembrane helix</keyword>
<dbReference type="PROSITE" id="PS00216">
    <property type="entry name" value="SUGAR_TRANSPORT_1"/>
    <property type="match status" value="1"/>
</dbReference>
<organism evidence="7 8">
    <name type="scientific">Compostimonas suwonensis</name>
    <dbReference type="NCBI Taxonomy" id="1048394"/>
    <lineage>
        <taxon>Bacteria</taxon>
        <taxon>Bacillati</taxon>
        <taxon>Actinomycetota</taxon>
        <taxon>Actinomycetes</taxon>
        <taxon>Micrococcales</taxon>
        <taxon>Microbacteriaceae</taxon>
        <taxon>Compostimonas</taxon>
    </lineage>
</organism>
<accession>A0A2M9BCM1</accession>
<dbReference type="GO" id="GO:0022857">
    <property type="term" value="F:transmembrane transporter activity"/>
    <property type="evidence" value="ECO:0007669"/>
    <property type="project" value="InterPro"/>
</dbReference>
<keyword evidence="2 5" id="KW-0812">Transmembrane</keyword>
<dbReference type="Pfam" id="PF13347">
    <property type="entry name" value="MFS_2"/>
    <property type="match status" value="1"/>
</dbReference>
<protein>
    <submittedName>
        <fullName evidence="7">Na+/melibiose symporter-like transporter</fullName>
    </submittedName>
</protein>
<keyword evidence="8" id="KW-1185">Reference proteome</keyword>
<evidence type="ECO:0000256" key="4">
    <source>
        <dbReference type="ARBA" id="ARBA00023136"/>
    </source>
</evidence>
<evidence type="ECO:0000313" key="7">
    <source>
        <dbReference type="EMBL" id="PJJ55696.1"/>
    </source>
</evidence>
<feature type="transmembrane region" description="Helical" evidence="5">
    <location>
        <begin position="166"/>
        <end position="190"/>
    </location>
</feature>
<comment type="subcellular location">
    <subcellularLocation>
        <location evidence="1">Cell membrane</location>
        <topology evidence="1">Multi-pass membrane protein</topology>
    </subcellularLocation>
</comment>
<dbReference type="PROSITE" id="PS50850">
    <property type="entry name" value="MFS"/>
    <property type="match status" value="1"/>
</dbReference>
<feature type="transmembrane region" description="Helical" evidence="5">
    <location>
        <begin position="132"/>
        <end position="154"/>
    </location>
</feature>
<evidence type="ECO:0000256" key="2">
    <source>
        <dbReference type="ARBA" id="ARBA00022692"/>
    </source>
</evidence>
<proteinExistence type="predicted"/>
<feature type="transmembrane region" description="Helical" evidence="5">
    <location>
        <begin position="378"/>
        <end position="398"/>
    </location>
</feature>
<dbReference type="OrthoDB" id="7584869at2"/>
<feature type="transmembrane region" description="Helical" evidence="5">
    <location>
        <begin position="280"/>
        <end position="303"/>
    </location>
</feature>
<gene>
    <name evidence="7" type="ORF">CLV54_3047</name>
</gene>
<name>A0A2M9BCM1_9MICO</name>
<sequence>MSATPLDPTAPLAPVPAPDGDLHPIRSRTGMGRLGVALGLAGFGWVLPFGASTTVLLPAKIAAIDEPNKIALVATITIAGSVIALLANVLFGALSDHTRSRFGRRNPWLIGGGVAAGVFMALLATAESIPMLILWWCLYQMAQNVIIAALVAIVPDRVPTPRRGTISAVYGLGCVVGATSGSILGASFIAAPSSGFLALAVFVIVLPLAAALIAPDFSNNDEPRRKLTRRELFDTFSFPRKAPDYYWALVGRLLIVLGYYMVSGYQLYILTDHMGLDDAAAAQFITLAALVNLAALTVAALVSGPVSDRLGRRKAPVIVASVLIGVGAVFPLIVAEPWTLLVFAVLGGLGMGVYTSVDAALMSEVLPNEASRGKDLGILNMANTGGQILAPFAASVLIGVGFGFTPIFIVAAAVCAVGAFAIAPIKSVR</sequence>
<dbReference type="InterPro" id="IPR005829">
    <property type="entry name" value="Sugar_transporter_CS"/>
</dbReference>
<dbReference type="GO" id="GO:0005886">
    <property type="term" value="C:plasma membrane"/>
    <property type="evidence" value="ECO:0007669"/>
    <property type="project" value="UniProtKB-SubCell"/>
</dbReference>
<evidence type="ECO:0000259" key="6">
    <source>
        <dbReference type="PROSITE" id="PS50850"/>
    </source>
</evidence>
<evidence type="ECO:0000256" key="3">
    <source>
        <dbReference type="ARBA" id="ARBA00022989"/>
    </source>
</evidence>
<dbReference type="SUPFAM" id="SSF103473">
    <property type="entry name" value="MFS general substrate transporter"/>
    <property type="match status" value="1"/>
</dbReference>
<dbReference type="RefSeq" id="WP_100345793.1">
    <property type="nucleotide sequence ID" value="NZ_PGFB01000005.1"/>
</dbReference>
<feature type="transmembrane region" description="Helical" evidence="5">
    <location>
        <begin position="70"/>
        <end position="94"/>
    </location>
</feature>
<feature type="transmembrane region" description="Helical" evidence="5">
    <location>
        <begin position="196"/>
        <end position="217"/>
    </location>
</feature>
<feature type="transmembrane region" description="Helical" evidence="5">
    <location>
        <begin position="34"/>
        <end position="58"/>
    </location>
</feature>
<dbReference type="InterPro" id="IPR020846">
    <property type="entry name" value="MFS_dom"/>
</dbReference>
<reference evidence="7 8" key="1">
    <citation type="submission" date="2017-11" db="EMBL/GenBank/DDBJ databases">
        <title>Genomic Encyclopedia of Archaeal and Bacterial Type Strains, Phase II (KMG-II): From Individual Species to Whole Genera.</title>
        <authorList>
            <person name="Goeker M."/>
        </authorList>
    </citation>
    <scope>NUCLEOTIDE SEQUENCE [LARGE SCALE GENOMIC DNA]</scope>
    <source>
        <strain evidence="7 8">DSM 25625</strain>
    </source>
</reference>
<feature type="transmembrane region" description="Helical" evidence="5">
    <location>
        <begin position="404"/>
        <end position="425"/>
    </location>
</feature>